<protein>
    <submittedName>
        <fullName evidence="4">ABC transporter ATP-binding protein</fullName>
    </submittedName>
</protein>
<dbReference type="Pfam" id="PF00005">
    <property type="entry name" value="ABC_tran"/>
    <property type="match status" value="2"/>
</dbReference>
<evidence type="ECO:0000313" key="4">
    <source>
        <dbReference type="EMBL" id="ALA67498.1"/>
    </source>
</evidence>
<dbReference type="AlphaFoldDB" id="A0A0K2H0N0"/>
<dbReference type="InterPro" id="IPR017871">
    <property type="entry name" value="ABC_transporter-like_CS"/>
</dbReference>
<feature type="domain" description="ABC transporter" evidence="3">
    <location>
        <begin position="12"/>
        <end position="250"/>
    </location>
</feature>
<dbReference type="STRING" id="1408189.CLAC_06850"/>
<dbReference type="GO" id="GO:0005886">
    <property type="term" value="C:plasma membrane"/>
    <property type="evidence" value="ECO:0007669"/>
    <property type="project" value="TreeGrafter"/>
</dbReference>
<evidence type="ECO:0000313" key="5">
    <source>
        <dbReference type="Proteomes" id="UP000058446"/>
    </source>
</evidence>
<dbReference type="GO" id="GO:0005524">
    <property type="term" value="F:ATP binding"/>
    <property type="evidence" value="ECO:0007669"/>
    <property type="project" value="UniProtKB-KW"/>
</dbReference>
<gene>
    <name evidence="4" type="ORF">CLAC_06850</name>
</gene>
<dbReference type="EMBL" id="CP006841">
    <property type="protein sequence ID" value="ALA67498.1"/>
    <property type="molecule type" value="Genomic_DNA"/>
</dbReference>
<dbReference type="Proteomes" id="UP000058446">
    <property type="component" value="Chromosome"/>
</dbReference>
<sequence length="464" mass="49317">MTAGVDITVENLHIAALTRSDRPQRPILSGINFHVASGESLAIMGPSGAGKTTLVKAMLGDLGHELEVTRGRVAIDGHLPLSMRGGALRAFRRQCAYVDQDPGATLPPRWSVRRILRQRAGLTDDEALVLLSDFGIADIGGILDRTPTQLSGGQRRRLGIAAGIAGQPKLLLIDEPTAGVDATAAKVVLDSLKVAQRRSGATCVVITHDRKVAEELANRAIFIGDDATGQDVGEPRPFTAQAEDRAGADTLLSIENLTLSHGAQEILTDFNLSIRRGEVVGISGPSGRGKTTLLRAILGLHPISQGTISGVDPHSVGWIPQESELSINPAVPVATILRRAAKRAAEHTAARTTKGSVDLSEISSVLHALDLPDFLDLSPRLQVQHLRRCKADQLSGGQRQRINVARALLRNPRLLVADEPTSALDRANALRVVSLLKSSSPQRATIIASHDPDVLAACDRVIGL</sequence>
<dbReference type="RefSeq" id="WP_053412248.1">
    <property type="nucleotide sequence ID" value="NZ_CP006841.1"/>
</dbReference>
<dbReference type="InterPro" id="IPR003593">
    <property type="entry name" value="AAA+_ATPase"/>
</dbReference>
<dbReference type="PROSITE" id="PS50893">
    <property type="entry name" value="ABC_TRANSPORTER_2"/>
    <property type="match status" value="2"/>
</dbReference>
<dbReference type="InterPro" id="IPR003439">
    <property type="entry name" value="ABC_transporter-like_ATP-bd"/>
</dbReference>
<dbReference type="InterPro" id="IPR027417">
    <property type="entry name" value="P-loop_NTPase"/>
</dbReference>
<dbReference type="GO" id="GO:0022857">
    <property type="term" value="F:transmembrane transporter activity"/>
    <property type="evidence" value="ECO:0007669"/>
    <property type="project" value="TreeGrafter"/>
</dbReference>
<keyword evidence="5" id="KW-1185">Reference proteome</keyword>
<dbReference type="SUPFAM" id="SSF52540">
    <property type="entry name" value="P-loop containing nucleoside triphosphate hydrolases"/>
    <property type="match status" value="2"/>
</dbReference>
<evidence type="ECO:0000256" key="1">
    <source>
        <dbReference type="ARBA" id="ARBA00022741"/>
    </source>
</evidence>
<dbReference type="InterPro" id="IPR015854">
    <property type="entry name" value="ABC_transpr_LolD-like"/>
</dbReference>
<evidence type="ECO:0000256" key="2">
    <source>
        <dbReference type="ARBA" id="ARBA00022840"/>
    </source>
</evidence>
<dbReference type="Gene3D" id="3.40.50.300">
    <property type="entry name" value="P-loop containing nucleotide triphosphate hydrolases"/>
    <property type="match status" value="2"/>
</dbReference>
<dbReference type="KEGG" id="clw:CLAC_06850"/>
<evidence type="ECO:0000259" key="3">
    <source>
        <dbReference type="PROSITE" id="PS50893"/>
    </source>
</evidence>
<organism evidence="4 5">
    <name type="scientific">Corynebacterium lactis RW2-5</name>
    <dbReference type="NCBI Taxonomy" id="1408189"/>
    <lineage>
        <taxon>Bacteria</taxon>
        <taxon>Bacillati</taxon>
        <taxon>Actinomycetota</taxon>
        <taxon>Actinomycetes</taxon>
        <taxon>Mycobacteriales</taxon>
        <taxon>Corynebacteriaceae</taxon>
        <taxon>Corynebacterium</taxon>
    </lineage>
</organism>
<dbReference type="PROSITE" id="PS00211">
    <property type="entry name" value="ABC_TRANSPORTER_1"/>
    <property type="match status" value="2"/>
</dbReference>
<dbReference type="PATRIC" id="fig|1408189.4.peg.1366"/>
<accession>A0A0K2H0N0</accession>
<dbReference type="SMART" id="SM00382">
    <property type="entry name" value="AAA"/>
    <property type="match status" value="2"/>
</dbReference>
<keyword evidence="2 4" id="KW-0067">ATP-binding</keyword>
<dbReference type="PANTHER" id="PTHR24220">
    <property type="entry name" value="IMPORT ATP-BINDING PROTEIN"/>
    <property type="match status" value="1"/>
</dbReference>
<proteinExistence type="predicted"/>
<feature type="domain" description="ABC transporter" evidence="3">
    <location>
        <begin position="252"/>
        <end position="464"/>
    </location>
</feature>
<reference evidence="4 5" key="1">
    <citation type="submission" date="2013-10" db="EMBL/GenBank/DDBJ databases">
        <title>Complete genome sequence of Corynebacterium lactis DSM 45799(T), isolated from raw cow milk.</title>
        <authorList>
            <person name="Ruckert C."/>
            <person name="Albersmeier A."/>
            <person name="Lipski A."/>
            <person name="Kalinowski J."/>
        </authorList>
    </citation>
    <scope>NUCLEOTIDE SEQUENCE [LARGE SCALE GENOMIC DNA]</scope>
    <source>
        <strain evidence="4 5">RW2-5</strain>
    </source>
</reference>
<dbReference type="GO" id="GO:0016887">
    <property type="term" value="F:ATP hydrolysis activity"/>
    <property type="evidence" value="ECO:0007669"/>
    <property type="project" value="InterPro"/>
</dbReference>
<keyword evidence="1" id="KW-0547">Nucleotide-binding</keyword>
<name>A0A0K2H0N0_9CORY</name>